<dbReference type="EMBL" id="VSSQ01044316">
    <property type="protein sequence ID" value="MPM98126.1"/>
    <property type="molecule type" value="Genomic_DNA"/>
</dbReference>
<accession>A0A645E946</accession>
<protein>
    <submittedName>
        <fullName evidence="1">Uncharacterized protein</fullName>
    </submittedName>
</protein>
<comment type="caution">
    <text evidence="1">The sequence shown here is derived from an EMBL/GenBank/DDBJ whole genome shotgun (WGS) entry which is preliminary data.</text>
</comment>
<evidence type="ECO:0000313" key="1">
    <source>
        <dbReference type="EMBL" id="MPM98126.1"/>
    </source>
</evidence>
<name>A0A645E946_9ZZZZ</name>
<proteinExistence type="predicted"/>
<gene>
    <name evidence="1" type="ORF">SDC9_145309</name>
</gene>
<sequence length="56" mass="6443">MDRVFADVGSQDLTLTEVLRLVEKIRDENPDMEVFLDGDKRAIMGRPRVVQVALER</sequence>
<dbReference type="AlphaFoldDB" id="A0A645E946"/>
<organism evidence="1">
    <name type="scientific">bioreactor metagenome</name>
    <dbReference type="NCBI Taxonomy" id="1076179"/>
    <lineage>
        <taxon>unclassified sequences</taxon>
        <taxon>metagenomes</taxon>
        <taxon>ecological metagenomes</taxon>
    </lineage>
</organism>
<reference evidence="1" key="1">
    <citation type="submission" date="2019-08" db="EMBL/GenBank/DDBJ databases">
        <authorList>
            <person name="Kucharzyk K."/>
            <person name="Murdoch R.W."/>
            <person name="Higgins S."/>
            <person name="Loffler F."/>
        </authorList>
    </citation>
    <scope>NUCLEOTIDE SEQUENCE</scope>
</reference>